<reference evidence="2" key="1">
    <citation type="submission" date="2021-01" db="EMBL/GenBank/DDBJ databases">
        <title>Chromosome-level genome assembly of a human fungal pathogen reveals clustering of transcriptionally co-regulated genes.</title>
        <authorList>
            <person name="Voorhies M."/>
            <person name="Cohen S."/>
            <person name="Shea T.P."/>
            <person name="Petrus S."/>
            <person name="Munoz J.F."/>
            <person name="Poplawski S."/>
            <person name="Goldman W.E."/>
            <person name="Michael T."/>
            <person name="Cuomo C.A."/>
            <person name="Sil A."/>
            <person name="Beyhan S."/>
        </authorList>
    </citation>
    <scope>NUCLEOTIDE SEQUENCE</scope>
    <source>
        <strain evidence="2">H88</strain>
    </source>
</reference>
<feature type="region of interest" description="Disordered" evidence="1">
    <location>
        <begin position="1"/>
        <end position="94"/>
    </location>
</feature>
<name>A0A8A1LDP0_AJEC8</name>
<dbReference type="VEuPathDB" id="FungiDB:I7I53_07534"/>
<evidence type="ECO:0000313" key="2">
    <source>
        <dbReference type="EMBL" id="QSS52036.1"/>
    </source>
</evidence>
<feature type="compositionally biased region" description="Polar residues" evidence="1">
    <location>
        <begin position="1"/>
        <end position="12"/>
    </location>
</feature>
<organism evidence="2 3">
    <name type="scientific">Ajellomyces capsulatus (strain H88)</name>
    <name type="common">Darling's disease fungus</name>
    <name type="synonym">Histoplasma capsulatum</name>
    <dbReference type="NCBI Taxonomy" id="544711"/>
    <lineage>
        <taxon>Eukaryota</taxon>
        <taxon>Fungi</taxon>
        <taxon>Dikarya</taxon>
        <taxon>Ascomycota</taxon>
        <taxon>Pezizomycotina</taxon>
        <taxon>Eurotiomycetes</taxon>
        <taxon>Eurotiomycetidae</taxon>
        <taxon>Onygenales</taxon>
        <taxon>Ajellomycetaceae</taxon>
        <taxon>Histoplasma</taxon>
    </lineage>
</organism>
<feature type="compositionally biased region" description="Polar residues" evidence="1">
    <location>
        <begin position="79"/>
        <end position="90"/>
    </location>
</feature>
<sequence length="124" mass="13505">MQPTNKPRTTAQDFMMGEPNRSQRIMVTKTRKPSPMNSPLPHGRACGASLLGQSMKGPSVGREAQDPLPPAQFFKPDSMSLTPMSNTVGPVTSGGKRRFRYRVLVNESPISSSAQRHDVARSAP</sequence>
<evidence type="ECO:0000313" key="3">
    <source>
        <dbReference type="Proteomes" id="UP000663419"/>
    </source>
</evidence>
<accession>A0A8A1LDP0</accession>
<evidence type="ECO:0000256" key="1">
    <source>
        <dbReference type="SAM" id="MobiDB-lite"/>
    </source>
</evidence>
<dbReference type="EMBL" id="CP069103">
    <property type="protein sequence ID" value="QSS52036.1"/>
    <property type="molecule type" value="Genomic_DNA"/>
</dbReference>
<proteinExistence type="predicted"/>
<protein>
    <submittedName>
        <fullName evidence="2">Uncharacterized protein</fullName>
    </submittedName>
</protein>
<dbReference type="AlphaFoldDB" id="A0A8A1LDP0"/>
<dbReference type="Proteomes" id="UP000663419">
    <property type="component" value="Chromosome 2"/>
</dbReference>
<gene>
    <name evidence="2" type="ORF">I7I53_07534</name>
</gene>